<dbReference type="Proteomes" id="UP000001343">
    <property type="component" value="Unassembled WGS sequence"/>
</dbReference>
<reference evidence="2 3" key="1">
    <citation type="journal article" date="2014" name="Int. J. Syst. Evol. Microbiol.">
        <title>Leptospira mayottensis sp. nov., a pathogenic species of the genus Leptospira isolated from humans.</title>
        <authorList>
            <person name="Bourhy P."/>
            <person name="Collet L."/>
            <person name="Brisse S."/>
            <person name="Picardeau M."/>
        </authorList>
    </citation>
    <scope>NUCLEOTIDE SEQUENCE [LARGE SCALE GENOMIC DNA]</scope>
    <source>
        <strain evidence="2 3">200901122</strain>
    </source>
</reference>
<proteinExistence type="predicted"/>
<organism evidence="2 3">
    <name type="scientific">Leptospira mayottensis 200901122</name>
    <dbReference type="NCBI Taxonomy" id="1193010"/>
    <lineage>
        <taxon>Bacteria</taxon>
        <taxon>Pseudomonadati</taxon>
        <taxon>Spirochaetota</taxon>
        <taxon>Spirochaetia</taxon>
        <taxon>Leptospirales</taxon>
        <taxon>Leptospiraceae</taxon>
        <taxon>Leptospira</taxon>
    </lineage>
</organism>
<evidence type="ECO:0000313" key="3">
    <source>
        <dbReference type="Proteomes" id="UP000001343"/>
    </source>
</evidence>
<dbReference type="EMBL" id="AKWM02000024">
    <property type="protein sequence ID" value="EKS01073.1"/>
    <property type="molecule type" value="Genomic_DNA"/>
</dbReference>
<protein>
    <submittedName>
        <fullName evidence="2">Uncharacterized protein</fullName>
    </submittedName>
</protein>
<accession>A0AA87MR28</accession>
<dbReference type="AlphaFoldDB" id="A0AA87MR28"/>
<gene>
    <name evidence="2" type="ORF">LEP1GSC125_3842</name>
</gene>
<evidence type="ECO:0000256" key="1">
    <source>
        <dbReference type="SAM" id="MobiDB-lite"/>
    </source>
</evidence>
<evidence type="ECO:0000313" key="2">
    <source>
        <dbReference type="EMBL" id="EKS01073.1"/>
    </source>
</evidence>
<sequence>MNSKSTNSSRLTIGRTIHLEVPQDKNGSFKPREIPKGTDTFYGIR</sequence>
<feature type="region of interest" description="Disordered" evidence="1">
    <location>
        <begin position="23"/>
        <end position="45"/>
    </location>
</feature>
<comment type="caution">
    <text evidence="2">The sequence shown here is derived from an EMBL/GenBank/DDBJ whole genome shotgun (WGS) entry which is preliminary data.</text>
</comment>
<name>A0AA87MR28_9LEPT</name>